<dbReference type="PANTHER" id="PTHR31672:SF13">
    <property type="entry name" value="F-BOX PROTEIN CPR30-LIKE"/>
    <property type="match status" value="1"/>
</dbReference>
<protein>
    <submittedName>
        <fullName evidence="2">F-box protein interaction domain protein</fullName>
    </submittedName>
</protein>
<dbReference type="EMBL" id="CM001219">
    <property type="protein sequence ID" value="AES68354.1"/>
    <property type="molecule type" value="Genomic_DNA"/>
</dbReference>
<dbReference type="SUPFAM" id="SSF81383">
    <property type="entry name" value="F-box domain"/>
    <property type="match status" value="1"/>
</dbReference>
<dbReference type="InterPro" id="IPR036047">
    <property type="entry name" value="F-box-like_dom_sf"/>
</dbReference>
<dbReference type="PROSITE" id="PS50181">
    <property type="entry name" value="FBOX"/>
    <property type="match status" value="1"/>
</dbReference>
<sequence length="370" mass="42018">MGSDKGCQAKYDDAVSSPLLTEAAISIERRPTETLTSSPSLHMPPLPTLPFDLIPEILCRLSVKLLMQFRCVCKSWNSLITDSKFANIHLRFPTTLINSYPLGSVFSDLGTNVIAHIEYPPNPSFNHYVYIVGSCNGILCLAQYYQGCPFFKLWNPSIRKFKELPPLRGHKVFNYKVVVVSHLRDSSGNFVEKDKVMVHTLGTNAWESIQKFPFYCGPHQRGTFVSGMINWLVYKGSHLCIASFDLGNKSNQEVSLLAYVEVYAYPFGLGVLRDCLCMIIGHDVWVMKEHGNKESWTKLFTISYLPITYIIIDIVNIFEENQVLLKCTGKYGTRKWIIYNSINGTFACTRLENALEVEVCVESLISPYWF</sequence>
<reference evidence="3" key="3">
    <citation type="submission" date="2015-04" db="UniProtKB">
        <authorList>
            <consortium name="EnsemblPlants"/>
        </authorList>
    </citation>
    <scope>IDENTIFICATION</scope>
    <source>
        <strain evidence="3">cv. Jemalong A17</strain>
    </source>
</reference>
<dbReference type="PaxDb" id="3880-AES68354"/>
<accession>G7IV81</accession>
<dbReference type="Pfam" id="PF08268">
    <property type="entry name" value="FBA_3"/>
    <property type="match status" value="1"/>
</dbReference>
<dbReference type="InterPro" id="IPR001810">
    <property type="entry name" value="F-box_dom"/>
</dbReference>
<dbReference type="InterPro" id="IPR050796">
    <property type="entry name" value="SCF_F-box_component"/>
</dbReference>
<dbReference type="CDD" id="cd22157">
    <property type="entry name" value="F-box_AtFBW1-like"/>
    <property type="match status" value="1"/>
</dbReference>
<evidence type="ECO:0000313" key="2">
    <source>
        <dbReference type="EMBL" id="AES68354.1"/>
    </source>
</evidence>
<name>G7IV81_MEDTR</name>
<keyword evidence="4" id="KW-1185">Reference proteome</keyword>
<dbReference type="PANTHER" id="PTHR31672">
    <property type="entry name" value="BNACNNG10540D PROTEIN"/>
    <property type="match status" value="1"/>
</dbReference>
<dbReference type="InterPro" id="IPR013187">
    <property type="entry name" value="F-box-assoc_dom_typ3"/>
</dbReference>
<evidence type="ECO:0000313" key="3">
    <source>
        <dbReference type="EnsemblPlants" id="AES68354"/>
    </source>
</evidence>
<dbReference type="Gene3D" id="1.20.1280.50">
    <property type="match status" value="1"/>
</dbReference>
<dbReference type="InterPro" id="IPR017451">
    <property type="entry name" value="F-box-assoc_interact_dom"/>
</dbReference>
<feature type="domain" description="F-box" evidence="1">
    <location>
        <begin position="43"/>
        <end position="88"/>
    </location>
</feature>
<dbReference type="SMART" id="SM00256">
    <property type="entry name" value="FBOX"/>
    <property type="match status" value="1"/>
</dbReference>
<dbReference type="NCBIfam" id="TIGR01640">
    <property type="entry name" value="F_box_assoc_1"/>
    <property type="match status" value="1"/>
</dbReference>
<dbReference type="STRING" id="3880.G7IV81"/>
<evidence type="ECO:0000259" key="1">
    <source>
        <dbReference type="PROSITE" id="PS50181"/>
    </source>
</evidence>
<gene>
    <name evidence="2" type="ordered locus">MTR_3g007300</name>
</gene>
<reference evidence="2 4" key="2">
    <citation type="journal article" date="2014" name="BMC Genomics">
        <title>An improved genome release (version Mt4.0) for the model legume Medicago truncatula.</title>
        <authorList>
            <person name="Tang H."/>
            <person name="Krishnakumar V."/>
            <person name="Bidwell S."/>
            <person name="Rosen B."/>
            <person name="Chan A."/>
            <person name="Zhou S."/>
            <person name="Gentzbittel L."/>
            <person name="Childs K.L."/>
            <person name="Yandell M."/>
            <person name="Gundlach H."/>
            <person name="Mayer K.F."/>
            <person name="Schwartz D.C."/>
            <person name="Town C.D."/>
        </authorList>
    </citation>
    <scope>GENOME REANNOTATION</scope>
    <source>
        <strain evidence="3 4">cv. Jemalong A17</strain>
    </source>
</reference>
<evidence type="ECO:0000313" key="4">
    <source>
        <dbReference type="Proteomes" id="UP000002051"/>
    </source>
</evidence>
<proteinExistence type="predicted"/>
<dbReference type="Proteomes" id="UP000002051">
    <property type="component" value="Chromosome 3"/>
</dbReference>
<dbReference type="OMA" id="VIAHIEY"/>
<dbReference type="Pfam" id="PF00646">
    <property type="entry name" value="F-box"/>
    <property type="match status" value="1"/>
</dbReference>
<dbReference type="HOGENOM" id="CLU_027176_1_4_1"/>
<reference evidence="2 4" key="1">
    <citation type="journal article" date="2011" name="Nature">
        <title>The Medicago genome provides insight into the evolution of rhizobial symbioses.</title>
        <authorList>
            <person name="Young N.D."/>
            <person name="Debelle F."/>
            <person name="Oldroyd G.E."/>
            <person name="Geurts R."/>
            <person name="Cannon S.B."/>
            <person name="Udvardi M.K."/>
            <person name="Benedito V.A."/>
            <person name="Mayer K.F."/>
            <person name="Gouzy J."/>
            <person name="Schoof H."/>
            <person name="Van de Peer Y."/>
            <person name="Proost S."/>
            <person name="Cook D.R."/>
            <person name="Meyers B.C."/>
            <person name="Spannagl M."/>
            <person name="Cheung F."/>
            <person name="De Mita S."/>
            <person name="Krishnakumar V."/>
            <person name="Gundlach H."/>
            <person name="Zhou S."/>
            <person name="Mudge J."/>
            <person name="Bharti A.K."/>
            <person name="Murray J.D."/>
            <person name="Naoumkina M.A."/>
            <person name="Rosen B."/>
            <person name="Silverstein K.A."/>
            <person name="Tang H."/>
            <person name="Rombauts S."/>
            <person name="Zhao P.X."/>
            <person name="Zhou P."/>
            <person name="Barbe V."/>
            <person name="Bardou P."/>
            <person name="Bechner M."/>
            <person name="Bellec A."/>
            <person name="Berger A."/>
            <person name="Berges H."/>
            <person name="Bidwell S."/>
            <person name="Bisseling T."/>
            <person name="Choisne N."/>
            <person name="Couloux A."/>
            <person name="Denny R."/>
            <person name="Deshpande S."/>
            <person name="Dai X."/>
            <person name="Doyle J.J."/>
            <person name="Dudez A.M."/>
            <person name="Farmer A.D."/>
            <person name="Fouteau S."/>
            <person name="Franken C."/>
            <person name="Gibelin C."/>
            <person name="Gish J."/>
            <person name="Goldstein S."/>
            <person name="Gonzalez A.J."/>
            <person name="Green P.J."/>
            <person name="Hallab A."/>
            <person name="Hartog M."/>
            <person name="Hua A."/>
            <person name="Humphray S.J."/>
            <person name="Jeong D.H."/>
            <person name="Jing Y."/>
            <person name="Jocker A."/>
            <person name="Kenton S.M."/>
            <person name="Kim D.J."/>
            <person name="Klee K."/>
            <person name="Lai H."/>
            <person name="Lang C."/>
            <person name="Lin S."/>
            <person name="Macmil S.L."/>
            <person name="Magdelenat G."/>
            <person name="Matthews L."/>
            <person name="McCorrison J."/>
            <person name="Monaghan E.L."/>
            <person name="Mun J.H."/>
            <person name="Najar F.Z."/>
            <person name="Nicholson C."/>
            <person name="Noirot C."/>
            <person name="O'Bleness M."/>
            <person name="Paule C.R."/>
            <person name="Poulain J."/>
            <person name="Prion F."/>
            <person name="Qin B."/>
            <person name="Qu C."/>
            <person name="Retzel E.F."/>
            <person name="Riddle C."/>
            <person name="Sallet E."/>
            <person name="Samain S."/>
            <person name="Samson N."/>
            <person name="Sanders I."/>
            <person name="Saurat O."/>
            <person name="Scarpelli C."/>
            <person name="Schiex T."/>
            <person name="Segurens B."/>
            <person name="Severin A.J."/>
            <person name="Sherrier D.J."/>
            <person name="Shi R."/>
            <person name="Sims S."/>
            <person name="Singer S.R."/>
            <person name="Sinharoy S."/>
            <person name="Sterck L."/>
            <person name="Viollet A."/>
            <person name="Wang B.B."/>
            <person name="Wang K."/>
            <person name="Wang M."/>
            <person name="Wang X."/>
            <person name="Warfsmann J."/>
            <person name="Weissenbach J."/>
            <person name="White D.D."/>
            <person name="White J.D."/>
            <person name="Wiley G.B."/>
            <person name="Wincker P."/>
            <person name="Xing Y."/>
            <person name="Yang L."/>
            <person name="Yao Z."/>
            <person name="Ying F."/>
            <person name="Zhai J."/>
            <person name="Zhou L."/>
            <person name="Zuber A."/>
            <person name="Denarie J."/>
            <person name="Dixon R.A."/>
            <person name="May G.D."/>
            <person name="Schwartz D.C."/>
            <person name="Rogers J."/>
            <person name="Quetier F."/>
            <person name="Town C.D."/>
            <person name="Roe B.A."/>
        </authorList>
    </citation>
    <scope>NUCLEOTIDE SEQUENCE [LARGE SCALE GENOMIC DNA]</scope>
    <source>
        <strain evidence="2">A17</strain>
        <strain evidence="3 4">cv. Jemalong A17</strain>
    </source>
</reference>
<organism evidence="2 4">
    <name type="scientific">Medicago truncatula</name>
    <name type="common">Barrel medic</name>
    <name type="synonym">Medicago tribuloides</name>
    <dbReference type="NCBI Taxonomy" id="3880"/>
    <lineage>
        <taxon>Eukaryota</taxon>
        <taxon>Viridiplantae</taxon>
        <taxon>Streptophyta</taxon>
        <taxon>Embryophyta</taxon>
        <taxon>Tracheophyta</taxon>
        <taxon>Spermatophyta</taxon>
        <taxon>Magnoliopsida</taxon>
        <taxon>eudicotyledons</taxon>
        <taxon>Gunneridae</taxon>
        <taxon>Pentapetalae</taxon>
        <taxon>rosids</taxon>
        <taxon>fabids</taxon>
        <taxon>Fabales</taxon>
        <taxon>Fabaceae</taxon>
        <taxon>Papilionoideae</taxon>
        <taxon>50 kb inversion clade</taxon>
        <taxon>NPAAA clade</taxon>
        <taxon>Hologalegina</taxon>
        <taxon>IRL clade</taxon>
        <taxon>Trifolieae</taxon>
        <taxon>Medicago</taxon>
    </lineage>
</organism>
<dbReference type="AlphaFoldDB" id="G7IV81"/>
<dbReference type="EnsemblPlants" id="AES68354">
    <property type="protein sequence ID" value="AES68354"/>
    <property type="gene ID" value="MTR_3g007300"/>
</dbReference>